<feature type="compositionally biased region" description="Acidic residues" evidence="1">
    <location>
        <begin position="240"/>
        <end position="249"/>
    </location>
</feature>
<evidence type="ECO:0000313" key="2">
    <source>
        <dbReference type="EMBL" id="KAK7016708.1"/>
    </source>
</evidence>
<reference evidence="2 3" key="1">
    <citation type="journal article" date="2024" name="J Genomics">
        <title>Draft genome sequencing and assembly of Favolaschia claudopus CIRM-BRFM 2984 isolated from oak limbs.</title>
        <authorList>
            <person name="Navarro D."/>
            <person name="Drula E."/>
            <person name="Chaduli D."/>
            <person name="Cazenave R."/>
            <person name="Ahrendt S."/>
            <person name="Wang J."/>
            <person name="Lipzen A."/>
            <person name="Daum C."/>
            <person name="Barry K."/>
            <person name="Grigoriev I.V."/>
            <person name="Favel A."/>
            <person name="Rosso M.N."/>
            <person name="Martin F."/>
        </authorList>
    </citation>
    <scope>NUCLEOTIDE SEQUENCE [LARGE SCALE GENOMIC DNA]</scope>
    <source>
        <strain evidence="2 3">CIRM-BRFM 2984</strain>
    </source>
</reference>
<accession>A0AAW0AU72</accession>
<evidence type="ECO:0000313" key="3">
    <source>
        <dbReference type="Proteomes" id="UP001362999"/>
    </source>
</evidence>
<organism evidence="2 3">
    <name type="scientific">Favolaschia claudopus</name>
    <dbReference type="NCBI Taxonomy" id="2862362"/>
    <lineage>
        <taxon>Eukaryota</taxon>
        <taxon>Fungi</taxon>
        <taxon>Dikarya</taxon>
        <taxon>Basidiomycota</taxon>
        <taxon>Agaricomycotina</taxon>
        <taxon>Agaricomycetes</taxon>
        <taxon>Agaricomycetidae</taxon>
        <taxon>Agaricales</taxon>
        <taxon>Marasmiineae</taxon>
        <taxon>Mycenaceae</taxon>
        <taxon>Favolaschia</taxon>
    </lineage>
</organism>
<protein>
    <submittedName>
        <fullName evidence="2">Uncharacterized protein</fullName>
    </submittedName>
</protein>
<proteinExistence type="predicted"/>
<gene>
    <name evidence="2" type="ORF">R3P38DRAFT_3203004</name>
</gene>
<dbReference type="Proteomes" id="UP001362999">
    <property type="component" value="Unassembled WGS sequence"/>
</dbReference>
<evidence type="ECO:0000256" key="1">
    <source>
        <dbReference type="SAM" id="MobiDB-lite"/>
    </source>
</evidence>
<dbReference type="AlphaFoldDB" id="A0AAW0AU72"/>
<feature type="region of interest" description="Disordered" evidence="1">
    <location>
        <begin position="221"/>
        <end position="249"/>
    </location>
</feature>
<keyword evidence="3" id="KW-1185">Reference proteome</keyword>
<comment type="caution">
    <text evidence="2">The sequence shown here is derived from an EMBL/GenBank/DDBJ whole genome shotgun (WGS) entry which is preliminary data.</text>
</comment>
<sequence>MTQGLWSSQTHKKALGTVENATYDEKHRFDSSRTKLQGELLAVLVVLPEELHGYMCHNGDVGKTWFMHTFNSAMDRQWSNTSSRIRNDIGAVFVAHFTPVDGADRLNVDTFLNHKLVMHIAVAIIYGKKKANKMARNQPCSSGPRCMREIHNISNFTPGFIACAGTIGLRSRSKPVLALFREWDEEIFPESETSLGAVKEMDVGASAGDLNAALDAIRNAEVEQDVEMGGADNTGNAGNGEEEGDEDQY</sequence>
<name>A0AAW0AU72_9AGAR</name>
<dbReference type="EMBL" id="JAWWNJ010000050">
    <property type="protein sequence ID" value="KAK7016708.1"/>
    <property type="molecule type" value="Genomic_DNA"/>
</dbReference>